<dbReference type="STRING" id="167548.EU98_1760"/>
<evidence type="ECO:0000313" key="1">
    <source>
        <dbReference type="EMBL" id="KGG00228.1"/>
    </source>
</evidence>
<accession>A0A0A2AEC7</accession>
<proteinExistence type="predicted"/>
<gene>
    <name evidence="1" type="ORF">EU98_1760</name>
</gene>
<dbReference type="EMBL" id="JNAO01000013">
    <property type="protein sequence ID" value="KGG00228.1"/>
    <property type="molecule type" value="Genomic_DNA"/>
</dbReference>
<sequence length="41" mass="4805">MFYLTAIETPLIFPQKLQRGLRQLNENGLKEVPNKYPIENS</sequence>
<evidence type="ECO:0000313" key="2">
    <source>
        <dbReference type="Proteomes" id="UP000030533"/>
    </source>
</evidence>
<protein>
    <submittedName>
        <fullName evidence="1">Uncharacterized protein</fullName>
    </submittedName>
</protein>
<name>A0A0A2AEC7_PROMR</name>
<dbReference type="Proteomes" id="UP000030533">
    <property type="component" value="Unassembled WGS sequence"/>
</dbReference>
<reference evidence="2" key="1">
    <citation type="journal article" date="2014" name="Sci. Data">
        <title>Genomes of diverse isolates of the marine cyanobacterium Prochlorococcus.</title>
        <authorList>
            <person name="Biller S."/>
            <person name="Berube P."/>
            <person name="Thompson J."/>
            <person name="Kelly L."/>
            <person name="Roggensack S."/>
            <person name="Awad L."/>
            <person name="Roache-Johnson K."/>
            <person name="Ding H."/>
            <person name="Giovannoni S.J."/>
            <person name="Moore L.R."/>
            <person name="Chisholm S.W."/>
        </authorList>
    </citation>
    <scope>NUCLEOTIDE SEQUENCE [LARGE SCALE GENOMIC DNA]</scope>
    <source>
        <strain evidence="2">MIT 9314</strain>
    </source>
</reference>
<dbReference type="AlphaFoldDB" id="A0A0A2AEC7"/>
<comment type="caution">
    <text evidence="1">The sequence shown here is derived from an EMBL/GenBank/DDBJ whole genome shotgun (WGS) entry which is preliminary data.</text>
</comment>
<organism evidence="1 2">
    <name type="scientific">Prochlorococcus marinus str. MIT 9314</name>
    <dbReference type="NCBI Taxonomy" id="167548"/>
    <lineage>
        <taxon>Bacteria</taxon>
        <taxon>Bacillati</taxon>
        <taxon>Cyanobacteriota</taxon>
        <taxon>Cyanophyceae</taxon>
        <taxon>Synechococcales</taxon>
        <taxon>Prochlorococcaceae</taxon>
        <taxon>Prochlorococcus</taxon>
    </lineage>
</organism>